<dbReference type="InterPro" id="IPR003169">
    <property type="entry name" value="GYF"/>
</dbReference>
<sequence length="267" mass="30356">MGESNPTEEDVENLFQQGVNLEAFNMKEELAEGVVDVDSGAVNPRKARELPDEAWLVEFDEHMKDRQYAHRHNRYSKSRGEQSNEAPTAEEVDKIQLLNEIANTLLWGEKVDTAMRRLRPNGKKPRPKPLPTGDPSDPPPPPPLTFNEFLERLDKVVGAGVTSIYSMTKEEVLDLLDEETNPKSPEADKENVPGKADADGLSWGVTPTLWDYKWSDRTDQTVYGPHTSIEMDSWIKQGYFDESVLCRQTGTQDEFRNIKEVDFSLYN</sequence>
<dbReference type="AlphaFoldDB" id="A0A6B2LCR2"/>
<reference evidence="3" key="1">
    <citation type="journal article" date="2020" name="J. Eukaryot. Microbiol.">
        <title>De novo Sequencing, Assembly and Annotation of the Transcriptome for the Free-Living Testate Amoeba Arcella intermedia.</title>
        <authorList>
            <person name="Ribeiro G.M."/>
            <person name="Porfirio-Sousa A.L."/>
            <person name="Maurer-Alcala X.X."/>
            <person name="Katz L.A."/>
            <person name="Lahr D.J.G."/>
        </authorList>
    </citation>
    <scope>NUCLEOTIDE SEQUENCE</scope>
</reference>
<evidence type="ECO:0000313" key="3">
    <source>
        <dbReference type="EMBL" id="NDV34819.1"/>
    </source>
</evidence>
<accession>A0A6B2LCR2</accession>
<dbReference type="PROSITE" id="PS50829">
    <property type="entry name" value="GYF"/>
    <property type="match status" value="1"/>
</dbReference>
<dbReference type="SMART" id="SM00444">
    <property type="entry name" value="GYF"/>
    <property type="match status" value="1"/>
</dbReference>
<feature type="compositionally biased region" description="Basic residues" evidence="1">
    <location>
        <begin position="116"/>
        <end position="127"/>
    </location>
</feature>
<dbReference type="PANTHER" id="PTHR13138">
    <property type="entry name" value="PROTEIN LIN1"/>
    <property type="match status" value="1"/>
</dbReference>
<evidence type="ECO:0000259" key="2">
    <source>
        <dbReference type="PROSITE" id="PS50829"/>
    </source>
</evidence>
<feature type="region of interest" description="Disordered" evidence="1">
    <location>
        <begin position="180"/>
        <end position="200"/>
    </location>
</feature>
<evidence type="ECO:0000256" key="1">
    <source>
        <dbReference type="SAM" id="MobiDB-lite"/>
    </source>
</evidence>
<name>A0A6B2LCR2_9EUKA</name>
<dbReference type="PANTHER" id="PTHR13138:SF3">
    <property type="entry name" value="CD2 ANTIGEN CYTOPLASMIC TAIL-BINDING PROTEIN 2"/>
    <property type="match status" value="1"/>
</dbReference>
<feature type="region of interest" description="Disordered" evidence="1">
    <location>
        <begin position="116"/>
        <end position="145"/>
    </location>
</feature>
<dbReference type="InterPro" id="IPR035445">
    <property type="entry name" value="GYF-like_dom_sf"/>
</dbReference>
<feature type="region of interest" description="Disordered" evidence="1">
    <location>
        <begin position="68"/>
        <end position="91"/>
    </location>
</feature>
<dbReference type="GO" id="GO:0005682">
    <property type="term" value="C:U5 snRNP"/>
    <property type="evidence" value="ECO:0007669"/>
    <property type="project" value="InterPro"/>
</dbReference>
<dbReference type="Gene3D" id="3.30.1490.40">
    <property type="match status" value="1"/>
</dbReference>
<feature type="compositionally biased region" description="Pro residues" evidence="1">
    <location>
        <begin position="128"/>
        <end position="144"/>
    </location>
</feature>
<feature type="compositionally biased region" description="Basic and acidic residues" evidence="1">
    <location>
        <begin position="185"/>
        <end position="198"/>
    </location>
</feature>
<dbReference type="InterPro" id="IPR039905">
    <property type="entry name" value="CD2BP2/Lin1"/>
</dbReference>
<dbReference type="EMBL" id="GIBP01005850">
    <property type="protein sequence ID" value="NDV34819.1"/>
    <property type="molecule type" value="Transcribed_RNA"/>
</dbReference>
<dbReference type="Pfam" id="PF02213">
    <property type="entry name" value="GYF"/>
    <property type="match status" value="1"/>
</dbReference>
<organism evidence="3">
    <name type="scientific">Arcella intermedia</name>
    <dbReference type="NCBI Taxonomy" id="1963864"/>
    <lineage>
        <taxon>Eukaryota</taxon>
        <taxon>Amoebozoa</taxon>
        <taxon>Tubulinea</taxon>
        <taxon>Elardia</taxon>
        <taxon>Arcellinida</taxon>
        <taxon>Sphaerothecina</taxon>
        <taxon>Arcellidae</taxon>
        <taxon>Arcella</taxon>
    </lineage>
</organism>
<protein>
    <recommendedName>
        <fullName evidence="2">GYF domain-containing protein</fullName>
    </recommendedName>
</protein>
<dbReference type="SUPFAM" id="SSF55277">
    <property type="entry name" value="GYF domain"/>
    <property type="match status" value="1"/>
</dbReference>
<feature type="domain" description="GYF" evidence="2">
    <location>
        <begin position="207"/>
        <end position="259"/>
    </location>
</feature>
<proteinExistence type="predicted"/>